<dbReference type="InterPro" id="IPR036291">
    <property type="entry name" value="NAD(P)-bd_dom_sf"/>
</dbReference>
<protein>
    <submittedName>
        <fullName evidence="3">Polysaccharide biosynthesis protein</fullName>
    </submittedName>
</protein>
<dbReference type="InterPro" id="IPR051203">
    <property type="entry name" value="Polysaccharide_Synthase-Rel"/>
</dbReference>
<proteinExistence type="inferred from homology"/>
<dbReference type="EMBL" id="FRAG01000005">
    <property type="protein sequence ID" value="SHJ66650.1"/>
    <property type="molecule type" value="Genomic_DNA"/>
</dbReference>
<evidence type="ECO:0000313" key="3">
    <source>
        <dbReference type="EMBL" id="SHJ66650.1"/>
    </source>
</evidence>
<dbReference type="OrthoDB" id="9803111at2"/>
<name>A0A1M6L630_PARC5</name>
<dbReference type="Pfam" id="PF02719">
    <property type="entry name" value="Polysacc_synt_2"/>
    <property type="match status" value="1"/>
</dbReference>
<reference evidence="3 4" key="1">
    <citation type="submission" date="2016-11" db="EMBL/GenBank/DDBJ databases">
        <authorList>
            <person name="Jaros S."/>
            <person name="Januszkiewicz K."/>
            <person name="Wedrychowicz H."/>
        </authorList>
    </citation>
    <scope>NUCLEOTIDE SEQUENCE [LARGE SCALE GENOMIC DNA]</scope>
    <source>
        <strain evidence="3 4">DSM 15212</strain>
    </source>
</reference>
<comment type="similarity">
    <text evidence="1">Belongs to the polysaccharide synthase family.</text>
</comment>
<dbReference type="RefSeq" id="WP_073146960.1">
    <property type="nucleotide sequence ID" value="NZ_FRAG01000005.1"/>
</dbReference>
<dbReference type="InterPro" id="IPR003869">
    <property type="entry name" value="Polysac_CapD-like"/>
</dbReference>
<evidence type="ECO:0000256" key="1">
    <source>
        <dbReference type="ARBA" id="ARBA00007430"/>
    </source>
</evidence>
<dbReference type="STRING" id="1121301.SAMN02745912_00675"/>
<accession>A0A1M6L630</accession>
<evidence type="ECO:0000259" key="2">
    <source>
        <dbReference type="Pfam" id="PF02719"/>
    </source>
</evidence>
<gene>
    <name evidence="3" type="ORF">SAMN02745912_00675</name>
</gene>
<feature type="domain" description="Polysaccharide biosynthesis protein CapD-like" evidence="2">
    <location>
        <begin position="7"/>
        <end position="290"/>
    </location>
</feature>
<dbReference type="Proteomes" id="UP000184465">
    <property type="component" value="Unassembled WGS sequence"/>
</dbReference>
<dbReference type="PANTHER" id="PTHR43318">
    <property type="entry name" value="UDP-N-ACETYLGLUCOSAMINE 4,6-DEHYDRATASE"/>
    <property type="match status" value="1"/>
</dbReference>
<dbReference type="AlphaFoldDB" id="A0A1M6L630"/>
<organism evidence="3 4">
    <name type="scientific">Paramaledivibacter caminithermalis (strain DSM 15212 / CIP 107654 / DViRD3)</name>
    <name type="common">Clostridium caminithermale</name>
    <dbReference type="NCBI Taxonomy" id="1121301"/>
    <lineage>
        <taxon>Bacteria</taxon>
        <taxon>Bacillati</taxon>
        <taxon>Bacillota</taxon>
        <taxon>Clostridia</taxon>
        <taxon>Peptostreptococcales</taxon>
        <taxon>Caminicellaceae</taxon>
        <taxon>Paramaledivibacter</taxon>
    </lineage>
</organism>
<sequence length="326" mass="36703">MFKNKTILVIGGTGTIGKALVKKLLTLNAKVVRVLGRDEYKQYIMQEELRDYKNIRYFLGDVRDKYRLSRAMQDVDIVFNLAALKHVPACEYNPFEAVKTNVIGTQNVIECAIENNVEKVIYTSSDKAVSPTNTMGATKLLAERLMAAANNTKGSRKTVFASVRFGNVIGSRGSVVPLWEKQIIEKRKITITNLDMTRFMMSIDEAVNLTLKATEIAKGGETFVLKMPVIKLSDLANVVIEKVCSKHRLEKDNIGIEVIGTRAGEKMYEELMTEDEALNVVELDDMFIMQPLYESKDDNGKHNQGYNSHNINPISKKEIMQILESL</sequence>
<keyword evidence="4" id="KW-1185">Reference proteome</keyword>
<dbReference type="PANTHER" id="PTHR43318:SF2">
    <property type="entry name" value="UDP-N-ACETYLGLUCOSAMINE 4,6-DEHYDRATASE (INVERTING)"/>
    <property type="match status" value="1"/>
</dbReference>
<dbReference type="SUPFAM" id="SSF51735">
    <property type="entry name" value="NAD(P)-binding Rossmann-fold domains"/>
    <property type="match status" value="1"/>
</dbReference>
<dbReference type="CDD" id="cd05237">
    <property type="entry name" value="UDP_invert_4-6DH_SDR_e"/>
    <property type="match status" value="1"/>
</dbReference>
<dbReference type="Gene3D" id="3.40.50.720">
    <property type="entry name" value="NAD(P)-binding Rossmann-like Domain"/>
    <property type="match status" value="1"/>
</dbReference>
<evidence type="ECO:0000313" key="4">
    <source>
        <dbReference type="Proteomes" id="UP000184465"/>
    </source>
</evidence>